<protein>
    <submittedName>
        <fullName evidence="2">TMEM43 isoform 2</fullName>
    </submittedName>
</protein>
<evidence type="ECO:0000313" key="2">
    <source>
        <dbReference type="EMBL" id="PNI73462.1"/>
    </source>
</evidence>
<comment type="caution">
    <text evidence="2">The sequence shown here is derived from an EMBL/GenBank/DDBJ whole genome shotgun (WGS) entry which is preliminary data.</text>
</comment>
<evidence type="ECO:0000256" key="1">
    <source>
        <dbReference type="SAM" id="MobiDB-lite"/>
    </source>
</evidence>
<dbReference type="Proteomes" id="UP000236370">
    <property type="component" value="Unassembled WGS sequence"/>
</dbReference>
<feature type="region of interest" description="Disordered" evidence="1">
    <location>
        <begin position="38"/>
        <end position="66"/>
    </location>
</feature>
<dbReference type="EMBL" id="NBAG03000225">
    <property type="protein sequence ID" value="PNI73462.1"/>
    <property type="molecule type" value="Genomic_DNA"/>
</dbReference>
<name>A0A2J8NNW1_PANTR</name>
<evidence type="ECO:0000313" key="3">
    <source>
        <dbReference type="Proteomes" id="UP000236370"/>
    </source>
</evidence>
<gene>
    <name evidence="2" type="ORF">CK820_G0008790</name>
</gene>
<sequence length="66" mass="7327">MAANPKPGSCQDTHPLTNDSAHCGIVINGILLSHEKEQIPDKHHNMNELQKQCSESKKLSRKELVP</sequence>
<organism evidence="2 3">
    <name type="scientific">Pan troglodytes</name>
    <name type="common">Chimpanzee</name>
    <dbReference type="NCBI Taxonomy" id="9598"/>
    <lineage>
        <taxon>Eukaryota</taxon>
        <taxon>Metazoa</taxon>
        <taxon>Chordata</taxon>
        <taxon>Craniata</taxon>
        <taxon>Vertebrata</taxon>
        <taxon>Euteleostomi</taxon>
        <taxon>Mammalia</taxon>
        <taxon>Eutheria</taxon>
        <taxon>Euarchontoglires</taxon>
        <taxon>Primates</taxon>
        <taxon>Haplorrhini</taxon>
        <taxon>Catarrhini</taxon>
        <taxon>Hominidae</taxon>
        <taxon>Pan</taxon>
    </lineage>
</organism>
<reference evidence="2 3" key="1">
    <citation type="submission" date="2017-12" db="EMBL/GenBank/DDBJ databases">
        <title>High-resolution comparative analysis of great ape genomes.</title>
        <authorList>
            <person name="Pollen A."/>
            <person name="Hastie A."/>
            <person name="Hormozdiari F."/>
            <person name="Dougherty M."/>
            <person name="Liu R."/>
            <person name="Chaisson M."/>
            <person name="Hoppe E."/>
            <person name="Hill C."/>
            <person name="Pang A."/>
            <person name="Hillier L."/>
            <person name="Baker C."/>
            <person name="Armstrong J."/>
            <person name="Shendure J."/>
            <person name="Paten B."/>
            <person name="Wilson R."/>
            <person name="Chao H."/>
            <person name="Schneider V."/>
            <person name="Ventura M."/>
            <person name="Kronenberg Z."/>
            <person name="Murali S."/>
            <person name="Gordon D."/>
            <person name="Cantsilieris S."/>
            <person name="Munson K."/>
            <person name="Nelson B."/>
            <person name="Raja A."/>
            <person name="Underwood J."/>
            <person name="Diekhans M."/>
            <person name="Fiddes I."/>
            <person name="Haussler D."/>
            <person name="Eichler E."/>
        </authorList>
    </citation>
    <scope>NUCLEOTIDE SEQUENCE [LARGE SCALE GENOMIC DNA]</scope>
    <source>
        <strain evidence="2">Yerkes chimp pedigree #C0471</strain>
    </source>
</reference>
<dbReference type="AlphaFoldDB" id="A0A2J8NNW1"/>
<feature type="compositionally biased region" description="Basic and acidic residues" evidence="1">
    <location>
        <begin position="54"/>
        <end position="66"/>
    </location>
</feature>
<proteinExistence type="predicted"/>
<accession>A0A2J8NNW1</accession>